<dbReference type="Gene3D" id="3.40.50.1820">
    <property type="entry name" value="alpha/beta hydrolase"/>
    <property type="match status" value="1"/>
</dbReference>
<dbReference type="OrthoDB" id="408631at2759"/>
<dbReference type="InterPro" id="IPR050300">
    <property type="entry name" value="GDXG_lipolytic_enzyme"/>
</dbReference>
<dbReference type="PANTHER" id="PTHR48081:SF8">
    <property type="entry name" value="ALPHA_BETA HYDROLASE FOLD-3 DOMAIN-CONTAINING PROTEIN-RELATED"/>
    <property type="match status" value="1"/>
</dbReference>
<proteinExistence type="predicted"/>
<sequence>MTPEEHLALGTINPELEEILKNSPPAPPLDPNVDIPTLRATLLAQKRKLTEAQSTGEVNYIEEDRQIPVRDGTSIAVRIHKPKVPPKDGSPIFVVYHGGGFVLGGLDSEVLLCRKFTELGGIAVNVDYRMAPEDPFPTPINDAYDALKWTAANFQELGGNSKKGFLVGGISAGANFAAVVSHLYRDDKLSPSLSGAYVSIPACIGPESVPAKYKDVYLSREQNKDAPRLGKAMVDFFEKLYNADPNSPLVAPSLFETHKGLPPTYFQICGLDPLRDEGIIYEDILKEQGVKTKVDFYPGLPHGFWSWWIEADFSKKYQEDSTRALKWLLEQN</sequence>
<protein>
    <submittedName>
        <fullName evidence="3">AB hydrolase superfamily protein</fullName>
    </submittedName>
</protein>
<dbReference type="InterPro" id="IPR029058">
    <property type="entry name" value="AB_hydrolase_fold"/>
</dbReference>
<feature type="domain" description="Alpha/beta hydrolase fold-3" evidence="2">
    <location>
        <begin position="94"/>
        <end position="305"/>
    </location>
</feature>
<dbReference type="InterPro" id="IPR013094">
    <property type="entry name" value="AB_hydrolase_3"/>
</dbReference>
<dbReference type="PANTHER" id="PTHR48081">
    <property type="entry name" value="AB HYDROLASE SUPERFAMILY PROTEIN C4A8.06C"/>
    <property type="match status" value="1"/>
</dbReference>
<dbReference type="GO" id="GO:0016787">
    <property type="term" value="F:hydrolase activity"/>
    <property type="evidence" value="ECO:0007669"/>
    <property type="project" value="UniProtKB-KW"/>
</dbReference>
<organism evidence="3 4">
    <name type="scientific">Lachnellula occidentalis</name>
    <dbReference type="NCBI Taxonomy" id="215460"/>
    <lineage>
        <taxon>Eukaryota</taxon>
        <taxon>Fungi</taxon>
        <taxon>Dikarya</taxon>
        <taxon>Ascomycota</taxon>
        <taxon>Pezizomycotina</taxon>
        <taxon>Leotiomycetes</taxon>
        <taxon>Helotiales</taxon>
        <taxon>Lachnaceae</taxon>
        <taxon>Lachnellula</taxon>
    </lineage>
</organism>
<keyword evidence="4" id="KW-1185">Reference proteome</keyword>
<reference evidence="3 4" key="1">
    <citation type="submission" date="2018-05" db="EMBL/GenBank/DDBJ databases">
        <title>Genome sequencing and assembly of the regulated plant pathogen Lachnellula willkommii and related sister species for the development of diagnostic species identification markers.</title>
        <authorList>
            <person name="Giroux E."/>
            <person name="Bilodeau G."/>
        </authorList>
    </citation>
    <scope>NUCLEOTIDE SEQUENCE [LARGE SCALE GENOMIC DNA]</scope>
    <source>
        <strain evidence="3 4">CBS 160.35</strain>
    </source>
</reference>
<dbReference type="Proteomes" id="UP000443090">
    <property type="component" value="Unassembled WGS sequence"/>
</dbReference>
<dbReference type="AlphaFoldDB" id="A0A8H8SAI8"/>
<dbReference type="Pfam" id="PF07859">
    <property type="entry name" value="Abhydrolase_3"/>
    <property type="match status" value="1"/>
</dbReference>
<keyword evidence="1 3" id="KW-0378">Hydrolase</keyword>
<dbReference type="SUPFAM" id="SSF53474">
    <property type="entry name" value="alpha/beta-Hydrolases"/>
    <property type="match status" value="1"/>
</dbReference>
<comment type="caution">
    <text evidence="3">The sequence shown here is derived from an EMBL/GenBank/DDBJ whole genome shotgun (WGS) entry which is preliminary data.</text>
</comment>
<gene>
    <name evidence="3" type="ORF">LOCC1_G000468</name>
</gene>
<dbReference type="EMBL" id="QGMI01000003">
    <property type="protein sequence ID" value="TVY49966.1"/>
    <property type="molecule type" value="Genomic_DNA"/>
</dbReference>
<name>A0A8H8SAI8_9HELO</name>
<evidence type="ECO:0000256" key="1">
    <source>
        <dbReference type="ARBA" id="ARBA00022801"/>
    </source>
</evidence>
<evidence type="ECO:0000313" key="4">
    <source>
        <dbReference type="Proteomes" id="UP000443090"/>
    </source>
</evidence>
<evidence type="ECO:0000313" key="3">
    <source>
        <dbReference type="EMBL" id="TVY49966.1"/>
    </source>
</evidence>
<accession>A0A8H8SAI8</accession>
<evidence type="ECO:0000259" key="2">
    <source>
        <dbReference type="Pfam" id="PF07859"/>
    </source>
</evidence>